<protein>
    <recommendedName>
        <fullName evidence="3">Cyclase family protein</fullName>
    </recommendedName>
</protein>
<dbReference type="OrthoDB" id="9777007at2"/>
<evidence type="ECO:0000313" key="1">
    <source>
        <dbReference type="EMBL" id="ACG78005.1"/>
    </source>
</evidence>
<dbReference type="InterPro" id="IPR037175">
    <property type="entry name" value="KFase_sf"/>
</dbReference>
<dbReference type="EMBL" id="CP000747">
    <property type="protein sequence ID" value="ACG78005.1"/>
    <property type="molecule type" value="Genomic_DNA"/>
</dbReference>
<keyword evidence="2" id="KW-1185">Reference proteome</keyword>
<dbReference type="SUPFAM" id="SSF102198">
    <property type="entry name" value="Putative cyclase"/>
    <property type="match status" value="1"/>
</dbReference>
<evidence type="ECO:0000313" key="2">
    <source>
        <dbReference type="Proteomes" id="UP000001868"/>
    </source>
</evidence>
<dbReference type="AlphaFoldDB" id="B4RAV4"/>
<dbReference type="GO" id="GO:0004061">
    <property type="term" value="F:arylformamidase activity"/>
    <property type="evidence" value="ECO:0007669"/>
    <property type="project" value="InterPro"/>
</dbReference>
<dbReference type="Pfam" id="PF04199">
    <property type="entry name" value="Cyclase"/>
    <property type="match status" value="1"/>
</dbReference>
<organism evidence="1 2">
    <name type="scientific">Phenylobacterium zucineum (strain HLK1)</name>
    <dbReference type="NCBI Taxonomy" id="450851"/>
    <lineage>
        <taxon>Bacteria</taxon>
        <taxon>Pseudomonadati</taxon>
        <taxon>Pseudomonadota</taxon>
        <taxon>Alphaproteobacteria</taxon>
        <taxon>Caulobacterales</taxon>
        <taxon>Caulobacteraceae</taxon>
        <taxon>Phenylobacterium</taxon>
    </lineage>
</organism>
<dbReference type="Gene3D" id="3.50.30.50">
    <property type="entry name" value="Putative cyclase"/>
    <property type="match status" value="1"/>
</dbReference>
<dbReference type="PANTHER" id="PTHR31118:SF12">
    <property type="entry name" value="CYCLASE-LIKE PROTEIN 2"/>
    <property type="match status" value="1"/>
</dbReference>
<proteinExistence type="predicted"/>
<dbReference type="Proteomes" id="UP000001868">
    <property type="component" value="Chromosome"/>
</dbReference>
<dbReference type="GO" id="GO:0019441">
    <property type="term" value="P:L-tryptophan catabolic process to kynurenine"/>
    <property type="evidence" value="ECO:0007669"/>
    <property type="project" value="InterPro"/>
</dbReference>
<dbReference type="STRING" id="450851.PHZ_c1594"/>
<sequence>MPRFVEISHVIEEGMTTYPGLPTPKIEVLVDHEGSRERYQGQSEFLIASLHLCGNTGTYVDAPIHRHRHGADLADLPLERVADLPVRVFDARAEGRAIGPELFRGQDLDGAAVLVRTDFSRHWRTERYGRDNPFLTAQACLRLVEAGAAFVGIDSVNIDDLADLARPAHTILLGAGIPICEHLTNLEALQPEGGRLHAAPIAWRGGATFPVRAYVRY</sequence>
<gene>
    <name evidence="1" type="ordered locus">PHZ_c1594</name>
</gene>
<evidence type="ECO:0008006" key="3">
    <source>
        <dbReference type="Google" id="ProtNLM"/>
    </source>
</evidence>
<reference evidence="1 2" key="1">
    <citation type="journal article" date="2008" name="BMC Genomics">
        <title>Complete genome of Phenylobacterium zucineum - a novel facultative intracellular bacterium isolated from human erythroleukemia cell line K562.</title>
        <authorList>
            <person name="Luo Y."/>
            <person name="Xu X."/>
            <person name="Ding Z."/>
            <person name="Liu Z."/>
            <person name="Zhang B."/>
            <person name="Yan Z."/>
            <person name="Sun J."/>
            <person name="Hu S."/>
            <person name="Hu X."/>
        </authorList>
    </citation>
    <scope>NUCLEOTIDE SEQUENCE [LARGE SCALE GENOMIC DNA]</scope>
    <source>
        <strain evidence="1 2">HLK1</strain>
    </source>
</reference>
<name>B4RAV4_PHEZH</name>
<dbReference type="eggNOG" id="COG1878">
    <property type="taxonomic scope" value="Bacteria"/>
</dbReference>
<accession>B4RAV4</accession>
<dbReference type="PANTHER" id="PTHR31118">
    <property type="entry name" value="CYCLASE-LIKE PROTEIN 2"/>
    <property type="match status" value="1"/>
</dbReference>
<dbReference type="KEGG" id="pzu:PHZ_c1594"/>
<dbReference type="InterPro" id="IPR007325">
    <property type="entry name" value="KFase/CYL"/>
</dbReference>
<dbReference type="HOGENOM" id="CLU_030671_3_0_5"/>